<sequence>MTIALKLKTLSLAVAVAAIGITGPAMAQTVMKLGWTTSDGAKDPYAIGARAFKEEVEKRTGGKIEVQLYPNRQLGDEKDMVEGMRFGTIDAGIITNAVVANVAPAFQLNDLPFLFSSEEQAHKVLDGDVGQRLGKELESKGLYVLGFMEGGFRNMINNVRPVVEPKDVGGVKYRVMQNPVYIDMFSSLGGSAVPMAWGETFTAVQQGTIDGLEIPVAVISSNKYNEVTKFLSLTNHTYSVIELLVSKRNFDRLPEDQRKAVREAAKAATAAQREAAYANVKELLADLESKGMKVNKISNPAAFRESVKPVYDKFRRPIGSDLMDAALKAVQ</sequence>
<evidence type="ECO:0000256" key="2">
    <source>
        <dbReference type="ARBA" id="ARBA00009023"/>
    </source>
</evidence>
<evidence type="ECO:0000256" key="1">
    <source>
        <dbReference type="ARBA" id="ARBA00004196"/>
    </source>
</evidence>
<dbReference type="PANTHER" id="PTHR33376">
    <property type="match status" value="1"/>
</dbReference>
<dbReference type="InterPro" id="IPR018389">
    <property type="entry name" value="DctP_fam"/>
</dbReference>
<dbReference type="GO" id="GO:0030288">
    <property type="term" value="C:outer membrane-bounded periplasmic space"/>
    <property type="evidence" value="ECO:0007669"/>
    <property type="project" value="InterPro"/>
</dbReference>
<evidence type="ECO:0000313" key="7">
    <source>
        <dbReference type="Proteomes" id="UP000277424"/>
    </source>
</evidence>
<feature type="chain" id="PRO_5019079773" evidence="5">
    <location>
        <begin position="28"/>
        <end position="331"/>
    </location>
</feature>
<dbReference type="InterPro" id="IPR038404">
    <property type="entry name" value="TRAP_DctP_sf"/>
</dbReference>
<protein>
    <submittedName>
        <fullName evidence="6">Tripartite ATP-independent transporter DctP family solute receptor</fullName>
    </submittedName>
</protein>
<organism evidence="6 7">
    <name type="scientific">Oceanibaculum indicum</name>
    <dbReference type="NCBI Taxonomy" id="526216"/>
    <lineage>
        <taxon>Bacteria</taxon>
        <taxon>Pseudomonadati</taxon>
        <taxon>Pseudomonadota</taxon>
        <taxon>Alphaproteobacteria</taxon>
        <taxon>Rhodospirillales</taxon>
        <taxon>Oceanibaculaceae</taxon>
        <taxon>Oceanibaculum</taxon>
    </lineage>
</organism>
<accession>A0A420WP23</accession>
<dbReference type="AlphaFoldDB" id="A0A420WP23"/>
<dbReference type="CDD" id="cd13603">
    <property type="entry name" value="PBP2_TRAP_Siap_TeaA_like"/>
    <property type="match status" value="1"/>
</dbReference>
<gene>
    <name evidence="6" type="ORF">BCL74_0560</name>
</gene>
<keyword evidence="4 5" id="KW-0732">Signal</keyword>
<evidence type="ECO:0000256" key="3">
    <source>
        <dbReference type="ARBA" id="ARBA00022448"/>
    </source>
</evidence>
<dbReference type="EMBL" id="RBIG01000001">
    <property type="protein sequence ID" value="RKQ72791.1"/>
    <property type="molecule type" value="Genomic_DNA"/>
</dbReference>
<feature type="signal peptide" evidence="5">
    <location>
        <begin position="1"/>
        <end position="27"/>
    </location>
</feature>
<dbReference type="PANTHER" id="PTHR33376:SF4">
    <property type="entry name" value="SIALIC ACID-BINDING PERIPLASMIC PROTEIN SIAP"/>
    <property type="match status" value="1"/>
</dbReference>
<comment type="subcellular location">
    <subcellularLocation>
        <location evidence="1">Cell envelope</location>
    </subcellularLocation>
</comment>
<proteinExistence type="inferred from homology"/>
<dbReference type="OrthoDB" id="7375081at2"/>
<dbReference type="NCBIfam" id="NF037995">
    <property type="entry name" value="TRAP_S1"/>
    <property type="match status" value="1"/>
</dbReference>
<comment type="caution">
    <text evidence="6">The sequence shown here is derived from an EMBL/GenBank/DDBJ whole genome shotgun (WGS) entry which is preliminary data.</text>
</comment>
<dbReference type="Gene3D" id="3.40.190.170">
    <property type="entry name" value="Bacterial extracellular solute-binding protein, family 7"/>
    <property type="match status" value="1"/>
</dbReference>
<dbReference type="Proteomes" id="UP000277424">
    <property type="component" value="Unassembled WGS sequence"/>
</dbReference>
<dbReference type="GO" id="GO:0055085">
    <property type="term" value="P:transmembrane transport"/>
    <property type="evidence" value="ECO:0007669"/>
    <property type="project" value="InterPro"/>
</dbReference>
<evidence type="ECO:0000313" key="6">
    <source>
        <dbReference type="EMBL" id="RKQ72791.1"/>
    </source>
</evidence>
<dbReference type="RefSeq" id="WP_121217381.1">
    <property type="nucleotide sequence ID" value="NZ_RBIG01000001.1"/>
</dbReference>
<comment type="similarity">
    <text evidence="2">Belongs to the bacterial solute-binding protein 7 family.</text>
</comment>
<reference evidence="6 7" key="1">
    <citation type="submission" date="2018-10" db="EMBL/GenBank/DDBJ databases">
        <title>Comparative analysis of microorganisms from saline springs in Andes Mountain Range, Colombia.</title>
        <authorList>
            <person name="Rubin E."/>
        </authorList>
    </citation>
    <scope>NUCLEOTIDE SEQUENCE [LARGE SCALE GENOMIC DNA]</scope>
    <source>
        <strain evidence="6 7">USBA 36</strain>
    </source>
</reference>
<dbReference type="InterPro" id="IPR004682">
    <property type="entry name" value="TRAP_DctP"/>
</dbReference>
<dbReference type="PIRSF" id="PIRSF006470">
    <property type="entry name" value="DctB"/>
    <property type="match status" value="1"/>
</dbReference>
<keyword evidence="3" id="KW-0813">Transport</keyword>
<evidence type="ECO:0000256" key="5">
    <source>
        <dbReference type="SAM" id="SignalP"/>
    </source>
</evidence>
<dbReference type="NCBIfam" id="TIGR00787">
    <property type="entry name" value="dctP"/>
    <property type="match status" value="1"/>
</dbReference>
<name>A0A420WP23_9PROT</name>
<dbReference type="Pfam" id="PF03480">
    <property type="entry name" value="DctP"/>
    <property type="match status" value="1"/>
</dbReference>
<evidence type="ECO:0000256" key="4">
    <source>
        <dbReference type="ARBA" id="ARBA00022729"/>
    </source>
</evidence>
<keyword evidence="6" id="KW-0675">Receptor</keyword>